<keyword evidence="8" id="KW-1185">Reference proteome</keyword>
<dbReference type="PANTHER" id="PTHR11062:SF124">
    <property type="entry name" value="XYLOGALACTURONAN BETA-1,3-XYLOSYLTRANSFERASE"/>
    <property type="match status" value="1"/>
</dbReference>
<feature type="domain" description="Exostosin GT47" evidence="6">
    <location>
        <begin position="146"/>
        <end position="258"/>
    </location>
</feature>
<reference evidence="7" key="1">
    <citation type="submission" date="2021-01" db="UniProtKB">
        <authorList>
            <consortium name="EnsemblPlants"/>
        </authorList>
    </citation>
    <scope>IDENTIFICATION</scope>
</reference>
<keyword evidence="5" id="KW-0333">Golgi apparatus</keyword>
<evidence type="ECO:0000256" key="1">
    <source>
        <dbReference type="ARBA" id="ARBA00004323"/>
    </source>
</evidence>
<comment type="subcellular location">
    <subcellularLocation>
        <location evidence="1">Golgi apparatus membrane</location>
        <topology evidence="1">Single-pass type II membrane protein</topology>
    </subcellularLocation>
</comment>
<dbReference type="InterPro" id="IPR004263">
    <property type="entry name" value="Exostosin"/>
</dbReference>
<sequence length="266" mass="30660">MLCSSQTSMALQMLYSMLLISALTLCSLILYSSPPFPLKPSPSATSYSSFLAVEPTDGLPLNATRTAFATHRPPSYNQSSEGHRNELTRRRTEVARVELDLMRARKAIRNAIRSKSHAWENEDCYVPRGPVYRNPTAFHQSHIEMVKRFKIWVYKEGERPLAHNGPMKNIYGVEGQFLDELESPHTHFAARHHPSEAHAFLIPLSVANVVEYVYRPITNYSRDRLQAIFTDYVNVVARKYPYWNRSFGADHFMISCHDWVLLFIRK</sequence>
<evidence type="ECO:0000256" key="5">
    <source>
        <dbReference type="ARBA" id="ARBA00023034"/>
    </source>
</evidence>
<dbReference type="Proteomes" id="UP000594263">
    <property type="component" value="Unplaced"/>
</dbReference>
<evidence type="ECO:0000313" key="8">
    <source>
        <dbReference type="Proteomes" id="UP000594263"/>
    </source>
</evidence>
<dbReference type="PANTHER" id="PTHR11062">
    <property type="entry name" value="EXOSTOSIN HEPARAN SULFATE GLYCOSYLTRANSFERASE -RELATED"/>
    <property type="match status" value="1"/>
</dbReference>
<evidence type="ECO:0000256" key="4">
    <source>
        <dbReference type="ARBA" id="ARBA00022968"/>
    </source>
</evidence>
<protein>
    <recommendedName>
        <fullName evidence="6">Exostosin GT47 domain-containing protein</fullName>
    </recommendedName>
</protein>
<organism evidence="7 8">
    <name type="scientific">Kalanchoe fedtschenkoi</name>
    <name type="common">Lavender scallops</name>
    <name type="synonym">South American air plant</name>
    <dbReference type="NCBI Taxonomy" id="63787"/>
    <lineage>
        <taxon>Eukaryota</taxon>
        <taxon>Viridiplantae</taxon>
        <taxon>Streptophyta</taxon>
        <taxon>Embryophyta</taxon>
        <taxon>Tracheophyta</taxon>
        <taxon>Spermatophyta</taxon>
        <taxon>Magnoliopsida</taxon>
        <taxon>eudicotyledons</taxon>
        <taxon>Gunneridae</taxon>
        <taxon>Pentapetalae</taxon>
        <taxon>Saxifragales</taxon>
        <taxon>Crassulaceae</taxon>
        <taxon>Kalanchoe</taxon>
    </lineage>
</organism>
<accession>A0A7N0TN21</accession>
<dbReference type="EnsemblPlants" id="Kaladp0040s0046.1.v1.1">
    <property type="protein sequence ID" value="Kaladp0040s0046.1.v1.1"/>
    <property type="gene ID" value="Kaladp0040s0046.v1.1"/>
</dbReference>
<dbReference type="AlphaFoldDB" id="A0A7N0TN21"/>
<evidence type="ECO:0000256" key="2">
    <source>
        <dbReference type="ARBA" id="ARBA00010271"/>
    </source>
</evidence>
<dbReference type="Gramene" id="Kaladp0040s0046.1.v1.1">
    <property type="protein sequence ID" value="Kaladp0040s0046.1.v1.1"/>
    <property type="gene ID" value="Kaladp0040s0046.v1.1"/>
</dbReference>
<name>A0A7N0TN21_KALFE</name>
<keyword evidence="3" id="KW-0328">Glycosyltransferase</keyword>
<evidence type="ECO:0000313" key="7">
    <source>
        <dbReference type="EnsemblPlants" id="Kaladp0040s0046.1.v1.1"/>
    </source>
</evidence>
<dbReference type="GO" id="GO:0016757">
    <property type="term" value="F:glycosyltransferase activity"/>
    <property type="evidence" value="ECO:0007669"/>
    <property type="project" value="UniProtKB-KW"/>
</dbReference>
<keyword evidence="4" id="KW-0735">Signal-anchor</keyword>
<evidence type="ECO:0000256" key="3">
    <source>
        <dbReference type="ARBA" id="ARBA00022676"/>
    </source>
</evidence>
<dbReference type="InterPro" id="IPR040911">
    <property type="entry name" value="Exostosin_GT47"/>
</dbReference>
<proteinExistence type="inferred from homology"/>
<comment type="similarity">
    <text evidence="2">Belongs to the glycosyltransferase 47 family.</text>
</comment>
<dbReference type="OMA" id="HAWENED"/>
<keyword evidence="4" id="KW-0812">Transmembrane</keyword>
<evidence type="ECO:0000259" key="6">
    <source>
        <dbReference type="Pfam" id="PF03016"/>
    </source>
</evidence>
<dbReference type="Pfam" id="PF03016">
    <property type="entry name" value="Exostosin_GT47"/>
    <property type="match status" value="1"/>
</dbReference>
<keyword evidence="3" id="KW-0808">Transferase</keyword>
<dbReference type="GO" id="GO:0000139">
    <property type="term" value="C:Golgi membrane"/>
    <property type="evidence" value="ECO:0007669"/>
    <property type="project" value="UniProtKB-SubCell"/>
</dbReference>